<dbReference type="Gene3D" id="1.10.340.70">
    <property type="match status" value="1"/>
</dbReference>
<evidence type="ECO:0000259" key="8">
    <source>
        <dbReference type="PROSITE" id="PS50878"/>
    </source>
</evidence>
<evidence type="ECO:0000256" key="2">
    <source>
        <dbReference type="ARBA" id="ARBA00022679"/>
    </source>
</evidence>
<dbReference type="Pfam" id="PF00665">
    <property type="entry name" value="rve"/>
    <property type="match status" value="1"/>
</dbReference>
<dbReference type="PROSITE" id="PS50878">
    <property type="entry name" value="RT_POL"/>
    <property type="match status" value="1"/>
</dbReference>
<dbReference type="GO" id="GO:0004519">
    <property type="term" value="F:endonuclease activity"/>
    <property type="evidence" value="ECO:0007669"/>
    <property type="project" value="UniProtKB-KW"/>
</dbReference>
<keyword evidence="6" id="KW-0378">Hydrolase</keyword>
<dbReference type="SUPFAM" id="SSF56672">
    <property type="entry name" value="DNA/RNA polymerases"/>
    <property type="match status" value="1"/>
</dbReference>
<dbReference type="Gene3D" id="3.30.70.270">
    <property type="match status" value="2"/>
</dbReference>
<dbReference type="Pfam" id="PF17921">
    <property type="entry name" value="Integrase_H2C2"/>
    <property type="match status" value="1"/>
</dbReference>
<dbReference type="EMBL" id="BPLQ01014270">
    <property type="protein sequence ID" value="GIY78742.1"/>
    <property type="molecule type" value="Genomic_DNA"/>
</dbReference>
<evidence type="ECO:0000313" key="10">
    <source>
        <dbReference type="EMBL" id="GIY78742.1"/>
    </source>
</evidence>
<name>A0AAV4W7M1_9ARAC</name>
<dbReference type="FunFam" id="3.10.20.370:FF:000001">
    <property type="entry name" value="Retrovirus-related Pol polyprotein from transposon 17.6-like protein"/>
    <property type="match status" value="1"/>
</dbReference>
<evidence type="ECO:0000256" key="4">
    <source>
        <dbReference type="ARBA" id="ARBA00022722"/>
    </source>
</evidence>
<dbReference type="GO" id="GO:0015074">
    <property type="term" value="P:DNA integration"/>
    <property type="evidence" value="ECO:0007669"/>
    <property type="project" value="InterPro"/>
</dbReference>
<dbReference type="InterPro" id="IPR012337">
    <property type="entry name" value="RNaseH-like_sf"/>
</dbReference>
<dbReference type="SUPFAM" id="SSF53098">
    <property type="entry name" value="Ribonuclease H-like"/>
    <property type="match status" value="1"/>
</dbReference>
<keyword evidence="2" id="KW-0808">Transferase</keyword>
<evidence type="ECO:0000256" key="7">
    <source>
        <dbReference type="ARBA" id="ARBA00022918"/>
    </source>
</evidence>
<comment type="caution">
    <text evidence="10">The sequence shown here is derived from an EMBL/GenBank/DDBJ whole genome shotgun (WGS) entry which is preliminary data.</text>
</comment>
<proteinExistence type="predicted"/>
<dbReference type="InterPro" id="IPR036397">
    <property type="entry name" value="RNaseH_sf"/>
</dbReference>
<dbReference type="Gene3D" id="3.30.420.10">
    <property type="entry name" value="Ribonuclease H-like superfamily/Ribonuclease H"/>
    <property type="match status" value="1"/>
</dbReference>
<protein>
    <recommendedName>
        <fullName evidence="1">RNA-directed DNA polymerase</fullName>
        <ecNumber evidence="1">2.7.7.49</ecNumber>
    </recommendedName>
</protein>
<keyword evidence="11" id="KW-1185">Reference proteome</keyword>
<accession>A0AAV4W7M1</accession>
<evidence type="ECO:0000313" key="11">
    <source>
        <dbReference type="Proteomes" id="UP001054837"/>
    </source>
</evidence>
<keyword evidence="5" id="KW-0255">Endonuclease</keyword>
<keyword evidence="3" id="KW-0548">Nucleotidyltransferase</keyword>
<reference evidence="10 11" key="1">
    <citation type="submission" date="2021-06" db="EMBL/GenBank/DDBJ databases">
        <title>Caerostris darwini draft genome.</title>
        <authorList>
            <person name="Kono N."/>
            <person name="Arakawa K."/>
        </authorList>
    </citation>
    <scope>NUCLEOTIDE SEQUENCE [LARGE SCALE GENOMIC DNA]</scope>
</reference>
<organism evidence="10 11">
    <name type="scientific">Caerostris darwini</name>
    <dbReference type="NCBI Taxonomy" id="1538125"/>
    <lineage>
        <taxon>Eukaryota</taxon>
        <taxon>Metazoa</taxon>
        <taxon>Ecdysozoa</taxon>
        <taxon>Arthropoda</taxon>
        <taxon>Chelicerata</taxon>
        <taxon>Arachnida</taxon>
        <taxon>Araneae</taxon>
        <taxon>Araneomorphae</taxon>
        <taxon>Entelegynae</taxon>
        <taxon>Araneoidea</taxon>
        <taxon>Araneidae</taxon>
        <taxon>Caerostris</taxon>
    </lineage>
</organism>
<feature type="domain" description="Reverse transcriptase" evidence="8">
    <location>
        <begin position="34"/>
        <end position="214"/>
    </location>
</feature>
<dbReference type="InterPro" id="IPR001584">
    <property type="entry name" value="Integrase_cat-core"/>
</dbReference>
<sequence length="834" mass="96321">MKIILKDDIPIYQQARRLSLTEKQEVNKQIQEWLEQGIIRSSSSEYASPIVLVKKKDNTTRLCVDYRKVNRKLVKDRFPLPLIDDVLDKLQDAKGYTTLDLKNGFFHIAVDEESRKFTSFVVPDGQYEFNKVPFRLSTSPSVFQRYVYSIFRHLMNKGIVITYMDDLIIPSEDEVEGLEKLKVVLEVASKYGLEIKLKKCQFLKRNVEFLGHIVENGTICPSPAKTLAVKRFPVPTNVKSVQSFLGLTSYFRKFIPEYSKIAKPLSDLLRKDHPFTMGQDQIDAFEKLKDLLTRSPVLTIFKQGRTTELHTDASKYRYGAVLLQAAEDGKLHPIHYMSKKTSLAEEKYSSYELEVLAVVEALKKFRIYLLGNKFKIVTDCSAFEKTMGKKDLVTRVARWVLLLEEFDYEITHRPGDRMKHVDALSRYPVMMIVDDTITARLKKAQLEDENICSLKQLLNSNESQEYFTRNEILYKFVGGRELIIAPSDMQTELVKLAHEKGHFSAEKTEEVVKQEFFIPNLDSLTRKVIANCVPCKLSNKKCGRKEGYLNPIPKGDVPLSTYHVDFIGPLPSTNKRYQHIFTVIDAFTKFTWLYPVKTISTRDALDKLKLQQKTFGNPLRIISDRGSAFTSKAFNDYCTEEGIQHLQIATGVPRGNGQIERIHRTLIPVLTKLSLEDATKWYRYVDKLQRILNSTTNRSTKWTPFELLTGVKMKNKEDIKIISLLEEEINEEFQFQRSRIRQEAKANIQKIQAENKKAYDQKRKKAIKYHISDLVAIQRTQFGVGLKLRPKLLGPYKVTKVYQRDRYEVAKVGDHTGPNIITTSADMMKRFCES</sequence>
<evidence type="ECO:0000259" key="9">
    <source>
        <dbReference type="PROSITE" id="PS50994"/>
    </source>
</evidence>
<dbReference type="FunFam" id="3.30.70.270:FF:000026">
    <property type="entry name" value="Transposon Ty3-G Gag-Pol polyprotein"/>
    <property type="match status" value="1"/>
</dbReference>
<dbReference type="PANTHER" id="PTHR37984:SF5">
    <property type="entry name" value="PROTEIN NYNRIN-LIKE"/>
    <property type="match status" value="1"/>
</dbReference>
<dbReference type="GO" id="GO:0003964">
    <property type="term" value="F:RNA-directed DNA polymerase activity"/>
    <property type="evidence" value="ECO:0007669"/>
    <property type="project" value="UniProtKB-KW"/>
</dbReference>
<dbReference type="CDD" id="cd01647">
    <property type="entry name" value="RT_LTR"/>
    <property type="match status" value="1"/>
</dbReference>
<dbReference type="CDD" id="cd09274">
    <property type="entry name" value="RNase_HI_RT_Ty3"/>
    <property type="match status" value="1"/>
</dbReference>
<evidence type="ECO:0000256" key="5">
    <source>
        <dbReference type="ARBA" id="ARBA00022759"/>
    </source>
</evidence>
<dbReference type="Pfam" id="PF00078">
    <property type="entry name" value="RVT_1"/>
    <property type="match status" value="1"/>
</dbReference>
<dbReference type="Pfam" id="PF17917">
    <property type="entry name" value="RT_RNaseH"/>
    <property type="match status" value="1"/>
</dbReference>
<dbReference type="InterPro" id="IPR043502">
    <property type="entry name" value="DNA/RNA_pol_sf"/>
</dbReference>
<dbReference type="EC" id="2.7.7.49" evidence="1"/>
<feature type="domain" description="Integrase catalytic" evidence="9">
    <location>
        <begin position="554"/>
        <end position="712"/>
    </location>
</feature>
<dbReference type="Proteomes" id="UP001054837">
    <property type="component" value="Unassembled WGS sequence"/>
</dbReference>
<dbReference type="InterPro" id="IPR041373">
    <property type="entry name" value="RT_RNaseH"/>
</dbReference>
<dbReference type="InterPro" id="IPR041588">
    <property type="entry name" value="Integrase_H2C2"/>
</dbReference>
<dbReference type="Gene3D" id="3.10.20.370">
    <property type="match status" value="1"/>
</dbReference>
<dbReference type="PROSITE" id="PS50994">
    <property type="entry name" value="INTEGRASE"/>
    <property type="match status" value="1"/>
</dbReference>
<keyword evidence="7" id="KW-0695">RNA-directed DNA polymerase</keyword>
<keyword evidence="4" id="KW-0540">Nuclease</keyword>
<dbReference type="InterPro" id="IPR050951">
    <property type="entry name" value="Retrovirus_Pol_polyprotein"/>
</dbReference>
<dbReference type="GO" id="GO:0003676">
    <property type="term" value="F:nucleic acid binding"/>
    <property type="evidence" value="ECO:0007669"/>
    <property type="project" value="InterPro"/>
</dbReference>
<dbReference type="GO" id="GO:0042575">
    <property type="term" value="C:DNA polymerase complex"/>
    <property type="evidence" value="ECO:0007669"/>
    <property type="project" value="UniProtKB-ARBA"/>
</dbReference>
<dbReference type="InterPro" id="IPR043128">
    <property type="entry name" value="Rev_trsase/Diguanyl_cyclase"/>
</dbReference>
<dbReference type="AlphaFoldDB" id="A0AAV4W7M1"/>
<evidence type="ECO:0000256" key="1">
    <source>
        <dbReference type="ARBA" id="ARBA00012493"/>
    </source>
</evidence>
<evidence type="ECO:0000256" key="6">
    <source>
        <dbReference type="ARBA" id="ARBA00022801"/>
    </source>
</evidence>
<evidence type="ECO:0000256" key="3">
    <source>
        <dbReference type="ARBA" id="ARBA00022695"/>
    </source>
</evidence>
<dbReference type="InterPro" id="IPR000477">
    <property type="entry name" value="RT_dom"/>
</dbReference>
<dbReference type="Gene3D" id="3.10.10.10">
    <property type="entry name" value="HIV Type 1 Reverse Transcriptase, subunit A, domain 1"/>
    <property type="match status" value="1"/>
</dbReference>
<dbReference type="PANTHER" id="PTHR37984">
    <property type="entry name" value="PROTEIN CBG26694"/>
    <property type="match status" value="1"/>
</dbReference>
<gene>
    <name evidence="10" type="primary">TY3B-G</name>
    <name evidence="10" type="ORF">CDAR_116931</name>
</gene>